<evidence type="ECO:0000313" key="15">
    <source>
        <dbReference type="Proteomes" id="UP000182624"/>
    </source>
</evidence>
<dbReference type="AlphaFoldDB" id="A0A1I5VBB5"/>
<protein>
    <recommendedName>
        <fullName evidence="3 13">Phosphoenolpyruvate carboxykinase (ATP)</fullName>
        <shortName evidence="13">PCK</shortName>
        <shortName evidence="13">PEP carboxykinase</shortName>
        <shortName evidence="13">PEPCK</shortName>
        <ecNumber evidence="3 13">4.1.1.49</ecNumber>
    </recommendedName>
</protein>
<feature type="binding site" evidence="13">
    <location>
        <position position="206"/>
    </location>
    <ligand>
        <name>ATP</name>
        <dbReference type="ChEBI" id="CHEBI:30616"/>
    </ligand>
</feature>
<keyword evidence="10 13" id="KW-0464">Manganese</keyword>
<dbReference type="InterPro" id="IPR001272">
    <property type="entry name" value="PEP_carboxykinase_ATP"/>
</dbReference>
<dbReference type="Gene3D" id="2.170.8.10">
    <property type="entry name" value="Phosphoenolpyruvate Carboxykinase, domain 2"/>
    <property type="match status" value="1"/>
</dbReference>
<dbReference type="CDD" id="cd00484">
    <property type="entry name" value="PEPCK_ATP"/>
    <property type="match status" value="1"/>
</dbReference>
<dbReference type="GO" id="GO:0005829">
    <property type="term" value="C:cytosol"/>
    <property type="evidence" value="ECO:0007669"/>
    <property type="project" value="TreeGrafter"/>
</dbReference>
<dbReference type="Proteomes" id="UP000182624">
    <property type="component" value="Unassembled WGS sequence"/>
</dbReference>
<comment type="pathway">
    <text evidence="1 13">Carbohydrate biosynthesis; gluconeogenesis.</text>
</comment>
<evidence type="ECO:0000256" key="12">
    <source>
        <dbReference type="ARBA" id="ARBA00047371"/>
    </source>
</evidence>
<dbReference type="FunFam" id="3.40.449.10:FF:000001">
    <property type="entry name" value="Phosphoenolpyruvate carboxykinase (ATP)"/>
    <property type="match status" value="1"/>
</dbReference>
<organism evidence="14 15">
    <name type="scientific">Butyrivibrio proteoclasticus</name>
    <dbReference type="NCBI Taxonomy" id="43305"/>
    <lineage>
        <taxon>Bacteria</taxon>
        <taxon>Bacillati</taxon>
        <taxon>Bacillota</taxon>
        <taxon>Clostridia</taxon>
        <taxon>Lachnospirales</taxon>
        <taxon>Lachnospiraceae</taxon>
        <taxon>Butyrivibrio</taxon>
    </lineage>
</organism>
<dbReference type="GO" id="GO:0006094">
    <property type="term" value="P:gluconeogenesis"/>
    <property type="evidence" value="ECO:0007669"/>
    <property type="project" value="UniProtKB-UniRule"/>
</dbReference>
<keyword evidence="7 13" id="KW-0547">Nucleotide-binding</keyword>
<comment type="catalytic activity">
    <reaction evidence="12 13">
        <text>oxaloacetate + ATP = phosphoenolpyruvate + ADP + CO2</text>
        <dbReference type="Rhea" id="RHEA:18617"/>
        <dbReference type="ChEBI" id="CHEBI:16452"/>
        <dbReference type="ChEBI" id="CHEBI:16526"/>
        <dbReference type="ChEBI" id="CHEBI:30616"/>
        <dbReference type="ChEBI" id="CHEBI:58702"/>
        <dbReference type="ChEBI" id="CHEBI:456216"/>
        <dbReference type="EC" id="4.1.1.49"/>
    </reaction>
</comment>
<dbReference type="GO" id="GO:0005524">
    <property type="term" value="F:ATP binding"/>
    <property type="evidence" value="ECO:0007669"/>
    <property type="project" value="UniProtKB-UniRule"/>
</dbReference>
<evidence type="ECO:0000256" key="9">
    <source>
        <dbReference type="ARBA" id="ARBA00022840"/>
    </source>
</evidence>
<proteinExistence type="inferred from homology"/>
<evidence type="ECO:0000256" key="1">
    <source>
        <dbReference type="ARBA" id="ARBA00004742"/>
    </source>
</evidence>
<dbReference type="InterPro" id="IPR008210">
    <property type="entry name" value="PEP_carboxykinase_N"/>
</dbReference>
<dbReference type="PIRSF" id="PIRSF006294">
    <property type="entry name" value="PEP_crbxkin"/>
    <property type="match status" value="1"/>
</dbReference>
<dbReference type="GO" id="GO:0004612">
    <property type="term" value="F:phosphoenolpyruvate carboxykinase (ATP) activity"/>
    <property type="evidence" value="ECO:0007669"/>
    <property type="project" value="UniProtKB-UniRule"/>
</dbReference>
<evidence type="ECO:0000313" key="14">
    <source>
        <dbReference type="EMBL" id="SFQ04813.1"/>
    </source>
</evidence>
<evidence type="ECO:0000256" key="4">
    <source>
        <dbReference type="ARBA" id="ARBA00022432"/>
    </source>
</evidence>
<dbReference type="FunFam" id="2.170.8.10:FF:000001">
    <property type="entry name" value="Phosphoenolpyruvate carboxykinase (ATP)"/>
    <property type="match status" value="1"/>
</dbReference>
<dbReference type="InterPro" id="IPR013035">
    <property type="entry name" value="PEP_carboxykinase_C"/>
</dbReference>
<comment type="subcellular location">
    <subcellularLocation>
        <location evidence="13">Cytoplasm</location>
    </subcellularLocation>
</comment>
<dbReference type="GO" id="GO:0046872">
    <property type="term" value="F:metal ion binding"/>
    <property type="evidence" value="ECO:0007669"/>
    <property type="project" value="UniProtKB-KW"/>
</dbReference>
<comment type="similarity">
    <text evidence="2 13">Belongs to the phosphoenolpyruvate carboxykinase (ATP) family.</text>
</comment>
<feature type="binding site" evidence="13">
    <location>
        <position position="206"/>
    </location>
    <ligand>
        <name>Mn(2+)</name>
        <dbReference type="ChEBI" id="CHEBI:29035"/>
    </ligand>
</feature>
<keyword evidence="4 13" id="KW-0312">Gluconeogenesis</keyword>
<name>A0A1I5VBB5_9FIRM</name>
<feature type="binding site" evidence="13">
    <location>
        <position position="200"/>
    </location>
    <ligand>
        <name>substrate</name>
    </ligand>
</feature>
<dbReference type="GO" id="GO:0016301">
    <property type="term" value="F:kinase activity"/>
    <property type="evidence" value="ECO:0007669"/>
    <property type="project" value="UniProtKB-KW"/>
</dbReference>
<keyword evidence="5 13" id="KW-0963">Cytoplasm</keyword>
<keyword evidence="11 13" id="KW-0456">Lyase</keyword>
<feature type="binding site" evidence="13">
    <location>
        <position position="225"/>
    </location>
    <ligand>
        <name>Mn(2+)</name>
        <dbReference type="ChEBI" id="CHEBI:29035"/>
    </ligand>
</feature>
<feature type="binding site" evidence="13">
    <location>
        <position position="452"/>
    </location>
    <ligand>
        <name>ATP</name>
        <dbReference type="ChEBI" id="CHEBI:30616"/>
    </ligand>
</feature>
<feature type="binding site" evidence="13">
    <location>
        <begin position="446"/>
        <end position="447"/>
    </location>
    <ligand>
        <name>ATP</name>
        <dbReference type="ChEBI" id="CHEBI:30616"/>
    </ligand>
</feature>
<evidence type="ECO:0000256" key="7">
    <source>
        <dbReference type="ARBA" id="ARBA00022741"/>
    </source>
</evidence>
<dbReference type="EC" id="4.1.1.49" evidence="3 13"/>
<dbReference type="SUPFAM" id="SSF68923">
    <property type="entry name" value="PEP carboxykinase N-terminal domain"/>
    <property type="match status" value="1"/>
</dbReference>
<evidence type="ECO:0000256" key="5">
    <source>
        <dbReference type="ARBA" id="ARBA00022490"/>
    </source>
</evidence>
<dbReference type="HAMAP" id="MF_00453">
    <property type="entry name" value="PEPCK_ATP"/>
    <property type="match status" value="1"/>
</dbReference>
<evidence type="ECO:0000256" key="11">
    <source>
        <dbReference type="ARBA" id="ARBA00023239"/>
    </source>
</evidence>
<evidence type="ECO:0000256" key="10">
    <source>
        <dbReference type="ARBA" id="ARBA00023211"/>
    </source>
</evidence>
<gene>
    <name evidence="13" type="primary">pckA</name>
    <name evidence="14" type="ORF">SAMN04487928_11663</name>
</gene>
<feature type="binding site" evidence="13">
    <location>
        <position position="327"/>
    </location>
    <ligand>
        <name>substrate</name>
    </ligand>
</feature>
<keyword evidence="9 13" id="KW-0067">ATP-binding</keyword>
<dbReference type="InterPro" id="IPR015994">
    <property type="entry name" value="PEPCK_ATP_CS"/>
</dbReference>
<dbReference type="OrthoDB" id="9806325at2"/>
<evidence type="ECO:0000256" key="8">
    <source>
        <dbReference type="ARBA" id="ARBA00022793"/>
    </source>
</evidence>
<comment type="cofactor">
    <cofactor evidence="13">
        <name>Mn(2+)</name>
        <dbReference type="ChEBI" id="CHEBI:29035"/>
    </cofactor>
    <text evidence="13">Binds 1 Mn(2+) ion per subunit.</text>
</comment>
<dbReference type="NCBIfam" id="NF006819">
    <property type="entry name" value="PRK09344.1-1"/>
    <property type="match status" value="1"/>
</dbReference>
<keyword evidence="6 13" id="KW-0479">Metal-binding</keyword>
<evidence type="ECO:0000256" key="13">
    <source>
        <dbReference type="HAMAP-Rule" id="MF_00453"/>
    </source>
</evidence>
<feature type="binding site" evidence="13">
    <location>
        <position position="327"/>
    </location>
    <ligand>
        <name>ATP</name>
        <dbReference type="ChEBI" id="CHEBI:30616"/>
    </ligand>
</feature>
<dbReference type="NCBIfam" id="NF006821">
    <property type="entry name" value="PRK09344.1-3"/>
    <property type="match status" value="1"/>
</dbReference>
<feature type="binding site" evidence="13">
    <location>
        <position position="59"/>
    </location>
    <ligand>
        <name>substrate</name>
    </ligand>
</feature>
<feature type="binding site" evidence="13">
    <location>
        <position position="291"/>
    </location>
    <ligand>
        <name>ATP</name>
        <dbReference type="ChEBI" id="CHEBI:30616"/>
    </ligand>
</feature>
<dbReference type="PANTHER" id="PTHR30031:SF0">
    <property type="entry name" value="PHOSPHOENOLPYRUVATE CARBOXYKINASE (ATP)"/>
    <property type="match status" value="1"/>
</dbReference>
<dbReference type="NCBIfam" id="TIGR00224">
    <property type="entry name" value="pckA"/>
    <property type="match status" value="1"/>
</dbReference>
<evidence type="ECO:0000256" key="6">
    <source>
        <dbReference type="ARBA" id="ARBA00022723"/>
    </source>
</evidence>
<dbReference type="NCBIfam" id="NF006820">
    <property type="entry name" value="PRK09344.1-2"/>
    <property type="match status" value="1"/>
</dbReference>
<accession>A0A1I5VBB5</accession>
<evidence type="ECO:0000256" key="3">
    <source>
        <dbReference type="ARBA" id="ARBA00012363"/>
    </source>
</evidence>
<keyword evidence="8 13" id="KW-0210">Decarboxylase</keyword>
<feature type="binding site" evidence="13">
    <location>
        <begin position="242"/>
        <end position="250"/>
    </location>
    <ligand>
        <name>ATP</name>
        <dbReference type="ChEBI" id="CHEBI:30616"/>
    </ligand>
</feature>
<dbReference type="Pfam" id="PF01293">
    <property type="entry name" value="PEPCK_ATP"/>
    <property type="match status" value="1"/>
</dbReference>
<keyword evidence="14" id="KW-0808">Transferase</keyword>
<keyword evidence="15" id="KW-1185">Reference proteome</keyword>
<dbReference type="Gene3D" id="3.90.228.20">
    <property type="match status" value="1"/>
</dbReference>
<keyword evidence="14" id="KW-0670">Pyruvate</keyword>
<dbReference type="RefSeq" id="WP_074888666.1">
    <property type="nucleotide sequence ID" value="NZ_FOXO01000016.1"/>
</dbReference>
<evidence type="ECO:0000256" key="2">
    <source>
        <dbReference type="ARBA" id="ARBA00006052"/>
    </source>
</evidence>
<dbReference type="Gene3D" id="3.40.449.10">
    <property type="entry name" value="Phosphoenolpyruvate Carboxykinase, domain 1"/>
    <property type="match status" value="1"/>
</dbReference>
<feature type="binding site" evidence="13">
    <location>
        <position position="225"/>
    </location>
    <ligand>
        <name>ATP</name>
        <dbReference type="ChEBI" id="CHEBI:30616"/>
    </ligand>
</feature>
<dbReference type="PANTHER" id="PTHR30031">
    <property type="entry name" value="PHOSPHOENOLPYRUVATE CARBOXYKINASE ATP"/>
    <property type="match status" value="1"/>
</dbReference>
<comment type="function">
    <text evidence="13">Involved in the gluconeogenesis. Catalyzes the conversion of oxaloacetate (OAA) to phosphoenolpyruvate (PEP) through direct phosphoryl transfer between the nucleoside triphosphate and OAA.</text>
</comment>
<reference evidence="15" key="1">
    <citation type="submission" date="2016-10" db="EMBL/GenBank/DDBJ databases">
        <authorList>
            <person name="Varghese N."/>
            <person name="Submissions S."/>
        </authorList>
    </citation>
    <scope>NUCLEOTIDE SEQUENCE [LARGE SCALE GENOMIC DNA]</scope>
    <source>
        <strain evidence="15">P18</strain>
    </source>
</reference>
<feature type="binding site" evidence="13">
    <location>
        <position position="263"/>
    </location>
    <ligand>
        <name>Mn(2+)</name>
        <dbReference type="ChEBI" id="CHEBI:29035"/>
    </ligand>
</feature>
<dbReference type="UniPathway" id="UPA00138"/>
<dbReference type="SUPFAM" id="SSF53795">
    <property type="entry name" value="PEP carboxykinase-like"/>
    <property type="match status" value="1"/>
</dbReference>
<feature type="binding site" evidence="13">
    <location>
        <position position="206"/>
    </location>
    <ligand>
        <name>substrate</name>
    </ligand>
</feature>
<dbReference type="EMBL" id="FOXO01000016">
    <property type="protein sequence ID" value="SFQ04813.1"/>
    <property type="molecule type" value="Genomic_DNA"/>
</dbReference>
<keyword evidence="14" id="KW-0418">Kinase</keyword>
<dbReference type="PROSITE" id="PS00532">
    <property type="entry name" value="PEPCK_ATP"/>
    <property type="match status" value="1"/>
</dbReference>
<sequence>MANIDLSQYGITGVKEVVYNPSYEQLFADETDPSLEGFDKGQETELGAVNVMTGIYTGRSPKDKFIVEDEKSKDTVWWTSEEYPNDNHKASQEAWDACKKLAVEELSNKKLYVVDGFCGANEGTRLAVRFIMEVAWQAHFVKNMFIRPTEEEQANFKPDFVVYNASKAKVENYKELGLNSETAVLFNVTSKEQVILNTWYGGEMKKGLFSMQNYFLPLQGIASMHCSANTDMEGKHTAIFFGLSGTGKTTLSTDPKRLLIGDDEHGWDDNGVFNLEGGCYAKVIGLDKESEPDIYNAIKRNALLENVTVDANGKIDFDDKSVTENTRVSYPIDFIDKIAQKVNKVSAGPDADNVIFLSADAFGVLPPVSILTPEQTQYYFLSGFTAKLAGTERGITEPTPTFSACFGQAFLELHPTKYAQELVKKMQKSGAKAYLVNTGWNGTGKRISIKDTRGIIDAILNGDVLKAETKKIPYFDFEVPTSLPGVDPAILDPRDTYANASEWEEKAKDLAARFQKNFVKYTGNDAGKALVSAGPQL</sequence>